<evidence type="ECO:0000313" key="4">
    <source>
        <dbReference type="EMBL" id="TKD12439.1"/>
    </source>
</evidence>
<sequence>MTLRTLSPFLLLTALLASACGGSQHADGGSAVEIQRPKEMADLVPRERETVERLLDEQIAPCPDQAVPLSVCLDEKRPCKACDPAARFLTERVKAGLGRADAARAYELRFGSKVTAVDVAGSPMKGSASAPVTIMVWSDFECPACRRIVPIVERVAAAHEDDVRLVHKFYPLPRHTHAEVAARAAYAAQRQGRYWEMEHALFENQDKLGESMIGEIAEGLGLDMGKLRADMQSEAATKTIDRDKADADRAGLMGTPFILINGREFDLGLFKPEPDLDAWVTMEIEIARGR</sequence>
<comment type="similarity">
    <text evidence="1">Belongs to the thioredoxin family. DsbA subfamily.</text>
</comment>
<dbReference type="InterPro" id="IPR036249">
    <property type="entry name" value="Thioredoxin-like_sf"/>
</dbReference>
<accession>A0A4U1JKB4</accession>
<dbReference type="InterPro" id="IPR013766">
    <property type="entry name" value="Thioredoxin_domain"/>
</dbReference>
<evidence type="ECO:0000313" key="5">
    <source>
        <dbReference type="Proteomes" id="UP000309215"/>
    </source>
</evidence>
<comment type="caution">
    <text evidence="4">The sequence shown here is derived from an EMBL/GenBank/DDBJ whole genome shotgun (WGS) entry which is preliminary data.</text>
</comment>
<evidence type="ECO:0000256" key="1">
    <source>
        <dbReference type="ARBA" id="ARBA00005791"/>
    </source>
</evidence>
<dbReference type="Gene3D" id="3.40.30.10">
    <property type="entry name" value="Glutaredoxin"/>
    <property type="match status" value="1"/>
</dbReference>
<organism evidence="4 5">
    <name type="scientific">Polyangium fumosum</name>
    <dbReference type="NCBI Taxonomy" id="889272"/>
    <lineage>
        <taxon>Bacteria</taxon>
        <taxon>Pseudomonadati</taxon>
        <taxon>Myxococcota</taxon>
        <taxon>Polyangia</taxon>
        <taxon>Polyangiales</taxon>
        <taxon>Polyangiaceae</taxon>
        <taxon>Polyangium</taxon>
    </lineage>
</organism>
<protein>
    <recommendedName>
        <fullName evidence="3">Thioredoxin domain-containing protein</fullName>
    </recommendedName>
</protein>
<reference evidence="4 5" key="1">
    <citation type="submission" date="2019-04" db="EMBL/GenBank/DDBJ databases">
        <authorList>
            <person name="Li Y."/>
            <person name="Wang J."/>
        </authorList>
    </citation>
    <scope>NUCLEOTIDE SEQUENCE [LARGE SCALE GENOMIC DNA]</scope>
    <source>
        <strain evidence="4 5">DSM 14668</strain>
    </source>
</reference>
<keyword evidence="2" id="KW-0732">Signal</keyword>
<feature type="domain" description="Thioredoxin" evidence="3">
    <location>
        <begin position="108"/>
        <end position="285"/>
    </location>
</feature>
<dbReference type="PANTHER" id="PTHR13887:SF55">
    <property type="entry name" value="SLR0313 PROTEIN"/>
    <property type="match status" value="1"/>
</dbReference>
<dbReference type="AlphaFoldDB" id="A0A4U1JKB4"/>
<gene>
    <name evidence="4" type="ORF">E8A74_04895</name>
</gene>
<dbReference type="OrthoDB" id="9784686at2"/>
<evidence type="ECO:0000259" key="3">
    <source>
        <dbReference type="PROSITE" id="PS51352"/>
    </source>
</evidence>
<feature type="signal peptide" evidence="2">
    <location>
        <begin position="1"/>
        <end position="19"/>
    </location>
</feature>
<keyword evidence="5" id="KW-1185">Reference proteome</keyword>
<dbReference type="PANTHER" id="PTHR13887">
    <property type="entry name" value="GLUTATHIONE S-TRANSFERASE KAPPA"/>
    <property type="match status" value="1"/>
</dbReference>
<dbReference type="Pfam" id="PF13462">
    <property type="entry name" value="Thioredoxin_4"/>
    <property type="match status" value="1"/>
</dbReference>
<dbReference type="InterPro" id="IPR012336">
    <property type="entry name" value="Thioredoxin-like_fold"/>
</dbReference>
<name>A0A4U1JKB4_9BACT</name>
<dbReference type="PROSITE" id="PS51257">
    <property type="entry name" value="PROKAR_LIPOPROTEIN"/>
    <property type="match status" value="1"/>
</dbReference>
<evidence type="ECO:0000256" key="2">
    <source>
        <dbReference type="SAM" id="SignalP"/>
    </source>
</evidence>
<dbReference type="RefSeq" id="WP_136927739.1">
    <property type="nucleotide sequence ID" value="NZ_SSMQ01000003.1"/>
</dbReference>
<dbReference type="SUPFAM" id="SSF52833">
    <property type="entry name" value="Thioredoxin-like"/>
    <property type="match status" value="1"/>
</dbReference>
<dbReference type="EMBL" id="SSMQ01000003">
    <property type="protein sequence ID" value="TKD12439.1"/>
    <property type="molecule type" value="Genomic_DNA"/>
</dbReference>
<dbReference type="PROSITE" id="PS51352">
    <property type="entry name" value="THIOREDOXIN_2"/>
    <property type="match status" value="1"/>
</dbReference>
<dbReference type="Proteomes" id="UP000309215">
    <property type="component" value="Unassembled WGS sequence"/>
</dbReference>
<proteinExistence type="inferred from homology"/>
<feature type="chain" id="PRO_5020301097" description="Thioredoxin domain-containing protein" evidence="2">
    <location>
        <begin position="20"/>
        <end position="290"/>
    </location>
</feature>